<protein>
    <submittedName>
        <fullName evidence="14">Glutathione reductase</fullName>
    </submittedName>
</protein>
<evidence type="ECO:0000256" key="7">
    <source>
        <dbReference type="ARBA" id="ARBA00023284"/>
    </source>
</evidence>
<dbReference type="GO" id="GO:0006749">
    <property type="term" value="P:glutathione metabolic process"/>
    <property type="evidence" value="ECO:0007669"/>
    <property type="project" value="InterPro"/>
</dbReference>
<sequence>MTEKYDLIVVGAGSGGIATARRAASYGAKVAVVEKQHLGGTCVNVGCVPKKVMWYASATAASIEHADDFGFTIDKSGFDWSTLRQRRDAYVERLNSIYATNLEKSGIELFTGHARLSSPTSVDVGDRQLHARHILLAPGSRPRKPAIPGAELGIDSDEFFQLSHQPKRAAVVGAGYIAVELAGLLQHLGTDTTLVVRRDTPLRGFDPLMRDSLIESMAIDGPMLRNNFTTASCEQRGESLSLIGEDGKHLDGFDTVIWAIGRDSATDDLGLENVGITVDEEGSIPVDPYQQTCVENIFALGDVTNNGFPLTPVAIAAGRRLADRLYGGFTNRHLEYRDIPTVVFSHPPLGTVGLTEPEAEQEFGADQVRCYQTRFVPMNYALTAPENKRRSAMKLVTVGPEERIVGIHIFGEGADEMLQGFAVALRMGATKSDFDNTVAIHPTSAEELVTLT</sequence>
<dbReference type="InterPro" id="IPR001100">
    <property type="entry name" value="Pyr_nuc-diS_OxRdtase"/>
</dbReference>
<dbReference type="InterPro" id="IPR023753">
    <property type="entry name" value="FAD/NAD-binding_dom"/>
</dbReference>
<feature type="binding site" evidence="9">
    <location>
        <position position="302"/>
    </location>
    <ligand>
        <name>FAD</name>
        <dbReference type="ChEBI" id="CHEBI:57692"/>
    </ligand>
</feature>
<dbReference type="PIRSF" id="PIRSF000350">
    <property type="entry name" value="Mercury_reductase_MerA"/>
    <property type="match status" value="1"/>
</dbReference>
<dbReference type="Gene3D" id="3.30.390.30">
    <property type="match status" value="1"/>
</dbReference>
<evidence type="ECO:0000259" key="13">
    <source>
        <dbReference type="Pfam" id="PF07992"/>
    </source>
</evidence>
<dbReference type="Pfam" id="PF07992">
    <property type="entry name" value="Pyr_redox_2"/>
    <property type="match status" value="1"/>
</dbReference>
<feature type="domain" description="FAD/NAD(P)-binding" evidence="13">
    <location>
        <begin position="5"/>
        <end position="318"/>
    </location>
</feature>
<evidence type="ECO:0000313" key="15">
    <source>
        <dbReference type="Proteomes" id="UP000218890"/>
    </source>
</evidence>
<dbReference type="OrthoDB" id="9800167at2"/>
<dbReference type="InterPro" id="IPR036188">
    <property type="entry name" value="FAD/NAD-bd_sf"/>
</dbReference>
<dbReference type="InterPro" id="IPR046952">
    <property type="entry name" value="GSHR/TRXR-like"/>
</dbReference>
<keyword evidence="4 9" id="KW-0274">FAD</keyword>
<evidence type="ECO:0000259" key="12">
    <source>
        <dbReference type="Pfam" id="PF02852"/>
    </source>
</evidence>
<keyword evidence="7 11" id="KW-0676">Redox-active center</keyword>
<dbReference type="NCBIfam" id="TIGR01421">
    <property type="entry name" value="gluta_reduc_1"/>
    <property type="match status" value="1"/>
</dbReference>
<feature type="domain" description="Pyridine nucleotide-disulphide oxidoreductase dimerisation" evidence="12">
    <location>
        <begin position="339"/>
        <end position="450"/>
    </location>
</feature>
<feature type="binding site" evidence="9">
    <location>
        <position position="51"/>
    </location>
    <ligand>
        <name>FAD</name>
        <dbReference type="ChEBI" id="CHEBI:57692"/>
    </ligand>
</feature>
<organism evidence="14 15">
    <name type="scientific">Halorhodospira halochloris</name>
    <name type="common">Ectothiorhodospira halochloris</name>
    <dbReference type="NCBI Taxonomy" id="1052"/>
    <lineage>
        <taxon>Bacteria</taxon>
        <taxon>Pseudomonadati</taxon>
        <taxon>Pseudomonadota</taxon>
        <taxon>Gammaproteobacteria</taxon>
        <taxon>Chromatiales</taxon>
        <taxon>Ectothiorhodospiraceae</taxon>
        <taxon>Halorhodospira</taxon>
    </lineage>
</organism>
<keyword evidence="9" id="KW-0547">Nucleotide-binding</keyword>
<dbReference type="PRINTS" id="PR00368">
    <property type="entry name" value="FADPNR"/>
</dbReference>
<comment type="similarity">
    <text evidence="1 11">Belongs to the class-I pyridine nucleotide-disulfide oxidoreductase family.</text>
</comment>
<dbReference type="GO" id="GO:0004362">
    <property type="term" value="F:glutathione-disulfide reductase (NADPH) activity"/>
    <property type="evidence" value="ECO:0007669"/>
    <property type="project" value="InterPro"/>
</dbReference>
<reference evidence="14" key="1">
    <citation type="submission" date="2016-02" db="EMBL/GenBank/DDBJ databases">
        <title>Halorhodospira halochloris DSM-1059 complete genome, version 2.</title>
        <authorList>
            <person name="Tsukatani Y."/>
        </authorList>
    </citation>
    <scope>NUCLEOTIDE SEQUENCE</scope>
    <source>
        <strain evidence="14">DSM 1059</strain>
    </source>
</reference>
<feature type="active site" description="Proton acceptor" evidence="8">
    <location>
        <position position="441"/>
    </location>
</feature>
<keyword evidence="3 11" id="KW-0285">Flavoprotein</keyword>
<dbReference type="FunFam" id="3.50.50.60:FF:000235">
    <property type="entry name" value="Glutathione reductase"/>
    <property type="match status" value="1"/>
</dbReference>
<dbReference type="KEGG" id="hhk:HH1059_25560"/>
<keyword evidence="5 11" id="KW-0560">Oxidoreductase</keyword>
<comment type="cofactor">
    <cofactor evidence="9">
        <name>FAD</name>
        <dbReference type="ChEBI" id="CHEBI:57692"/>
    </cofactor>
    <text evidence="9">Binds 1 FAD per subunit.</text>
</comment>
<feature type="binding site" evidence="9">
    <location>
        <begin position="173"/>
        <end position="180"/>
    </location>
    <ligand>
        <name>NAD(+)</name>
        <dbReference type="ChEBI" id="CHEBI:57540"/>
    </ligand>
</feature>
<accession>A0A0X8X6R9</accession>
<name>A0A0X8X6R9_HALHR</name>
<dbReference type="FunFam" id="3.30.390.30:FF:000003">
    <property type="entry name" value="Glutathione reductase"/>
    <property type="match status" value="1"/>
</dbReference>
<keyword evidence="6" id="KW-1015">Disulfide bond</keyword>
<dbReference type="GO" id="GO:0005829">
    <property type="term" value="C:cytosol"/>
    <property type="evidence" value="ECO:0007669"/>
    <property type="project" value="TreeGrafter"/>
</dbReference>
<gene>
    <name evidence="14" type="primary">gor</name>
    <name evidence="14" type="ORF">HH1059_25560</name>
</gene>
<feature type="disulfide bond" description="Redox-active" evidence="10">
    <location>
        <begin position="42"/>
        <end position="47"/>
    </location>
</feature>
<dbReference type="NCBIfam" id="NF004776">
    <property type="entry name" value="PRK06116.1"/>
    <property type="match status" value="1"/>
</dbReference>
<dbReference type="InterPro" id="IPR016156">
    <property type="entry name" value="FAD/NAD-linked_Rdtase_dimer_sf"/>
</dbReference>
<evidence type="ECO:0000256" key="9">
    <source>
        <dbReference type="PIRSR" id="PIRSR000350-3"/>
    </source>
</evidence>
<keyword evidence="15" id="KW-1185">Reference proteome</keyword>
<dbReference type="GO" id="GO:0045454">
    <property type="term" value="P:cell redox homeostasis"/>
    <property type="evidence" value="ECO:0007669"/>
    <property type="project" value="InterPro"/>
</dbReference>
<comment type="subunit">
    <text evidence="2">Homodimer.</text>
</comment>
<dbReference type="SUPFAM" id="SSF51905">
    <property type="entry name" value="FAD/NAD(P)-binding domain"/>
    <property type="match status" value="1"/>
</dbReference>
<dbReference type="GO" id="GO:0050661">
    <property type="term" value="F:NADP binding"/>
    <property type="evidence" value="ECO:0007669"/>
    <property type="project" value="InterPro"/>
</dbReference>
<dbReference type="Pfam" id="PF02852">
    <property type="entry name" value="Pyr_redox_dim"/>
    <property type="match status" value="1"/>
</dbReference>
<dbReference type="GO" id="GO:0050660">
    <property type="term" value="F:flavin adenine dinucleotide binding"/>
    <property type="evidence" value="ECO:0007669"/>
    <property type="project" value="InterPro"/>
</dbReference>
<dbReference type="Gene3D" id="3.50.50.60">
    <property type="entry name" value="FAD/NAD(P)-binding domain"/>
    <property type="match status" value="2"/>
</dbReference>
<evidence type="ECO:0000256" key="4">
    <source>
        <dbReference type="ARBA" id="ARBA00022827"/>
    </source>
</evidence>
<dbReference type="PANTHER" id="PTHR42737">
    <property type="entry name" value="GLUTATHIONE REDUCTASE"/>
    <property type="match status" value="1"/>
</dbReference>
<dbReference type="PROSITE" id="PS00076">
    <property type="entry name" value="PYRIDINE_REDOX_1"/>
    <property type="match status" value="1"/>
</dbReference>
<keyword evidence="9" id="KW-0520">NAD</keyword>
<evidence type="ECO:0000313" key="14">
    <source>
        <dbReference type="EMBL" id="BAU56639.1"/>
    </source>
</evidence>
<dbReference type="PRINTS" id="PR00411">
    <property type="entry name" value="PNDRDTASEI"/>
</dbReference>
<dbReference type="InterPro" id="IPR006322">
    <property type="entry name" value="Glutathione_Rdtase_euk/bac"/>
</dbReference>
<dbReference type="Proteomes" id="UP000218890">
    <property type="component" value="Chromosome"/>
</dbReference>
<dbReference type="GO" id="GO:0034599">
    <property type="term" value="P:cellular response to oxidative stress"/>
    <property type="evidence" value="ECO:0007669"/>
    <property type="project" value="TreeGrafter"/>
</dbReference>
<dbReference type="PANTHER" id="PTHR42737:SF2">
    <property type="entry name" value="GLUTATHIONE REDUCTASE"/>
    <property type="match status" value="1"/>
</dbReference>
<dbReference type="AlphaFoldDB" id="A0A0X8X6R9"/>
<dbReference type="EMBL" id="AP017372">
    <property type="protein sequence ID" value="BAU56639.1"/>
    <property type="molecule type" value="Genomic_DNA"/>
</dbReference>
<dbReference type="SUPFAM" id="SSF55424">
    <property type="entry name" value="FAD/NAD-linked reductases, dimerisation (C-terminal) domain"/>
    <property type="match status" value="1"/>
</dbReference>
<dbReference type="InterPro" id="IPR012999">
    <property type="entry name" value="Pyr_OxRdtase_I_AS"/>
</dbReference>
<evidence type="ECO:0000256" key="8">
    <source>
        <dbReference type="PIRSR" id="PIRSR000350-2"/>
    </source>
</evidence>
<evidence type="ECO:0000256" key="11">
    <source>
        <dbReference type="RuleBase" id="RU003691"/>
    </source>
</evidence>
<evidence type="ECO:0000256" key="3">
    <source>
        <dbReference type="ARBA" id="ARBA00022630"/>
    </source>
</evidence>
<dbReference type="RefSeq" id="WP_096406756.1">
    <property type="nucleotide sequence ID" value="NZ_AP017372.2"/>
</dbReference>
<evidence type="ECO:0000256" key="5">
    <source>
        <dbReference type="ARBA" id="ARBA00023002"/>
    </source>
</evidence>
<evidence type="ECO:0000256" key="10">
    <source>
        <dbReference type="PIRSR" id="PIRSR000350-4"/>
    </source>
</evidence>
<dbReference type="InterPro" id="IPR004099">
    <property type="entry name" value="Pyr_nucl-diS_OxRdtase_dimer"/>
</dbReference>
<evidence type="ECO:0000256" key="2">
    <source>
        <dbReference type="ARBA" id="ARBA00011738"/>
    </source>
</evidence>
<feature type="binding site" evidence="9">
    <location>
        <position position="261"/>
    </location>
    <ligand>
        <name>NAD(+)</name>
        <dbReference type="ChEBI" id="CHEBI:57540"/>
    </ligand>
</feature>
<evidence type="ECO:0000256" key="1">
    <source>
        <dbReference type="ARBA" id="ARBA00007532"/>
    </source>
</evidence>
<proteinExistence type="inferred from homology"/>
<evidence type="ECO:0000256" key="6">
    <source>
        <dbReference type="ARBA" id="ARBA00023157"/>
    </source>
</evidence>